<gene>
    <name evidence="3" type="ORF">E8E13_004288</name>
</gene>
<reference evidence="3" key="1">
    <citation type="submission" date="2019-04" db="EMBL/GenBank/DDBJ databases">
        <title>Sequencing of skin fungus with MAO and IRED activity.</title>
        <authorList>
            <person name="Marsaioli A.J."/>
            <person name="Bonatto J.M.C."/>
            <person name="Reis Junior O."/>
        </authorList>
    </citation>
    <scope>NUCLEOTIDE SEQUENCE</scope>
    <source>
        <strain evidence="3">30M1</strain>
    </source>
</reference>
<comment type="caution">
    <text evidence="3">The sequence shown here is derived from an EMBL/GenBank/DDBJ whole genome shotgun (WGS) entry which is preliminary data.</text>
</comment>
<dbReference type="OrthoDB" id="5363290at2759"/>
<keyword evidence="2" id="KW-0812">Transmembrane</keyword>
<dbReference type="Proteomes" id="UP000801428">
    <property type="component" value="Unassembled WGS sequence"/>
</dbReference>
<dbReference type="PANTHER" id="PTHR42083">
    <property type="entry name" value="MARVEL DOMAIN-CONTAINING PROTEIN"/>
    <property type="match status" value="1"/>
</dbReference>
<sequence length="639" mass="70052">MGANRQLEQTDDSSHQSTVSVFAPANESAPIGPPPPMPPPPYFKTHLIDPSSFKSAIDSKLDKPFVSLFRLSVRVLQVVFAFASGISYAIELSRGNGRGDASGSFVFSQVAFGTTIVVLIVNGVTVRYYRSSWIVDWILAVFWFALFAIFYEAYQGDGEDPAYGKDVSMQGGIGLTDDGVPRQAFDRKRRSRCVKGGRICPGYRNAVDLMFQDESAKVIRKSKGQLPKSASTSTTRQDEIAVQRSAPVDLSNIVVYQPWDDLSVNFFMSNYIGPDPAVSQLYYLPTFYAKSGYAASSLKRTIIATGLAGYAREFTHNNSQATFGTTSDPAAYISISEHTKAHLQKSASESTTIALAEEICATVPQLLSYSGYLDHFRSRTEHTLPTRTRSPVSSGSSAASSPPDPVLPGSEHDSPNTSTPSTSPAPSADSQFEQSFSSKRNTPTPSTSTIPPLIPHLDPASAYHMLLKLYDLTHITWLPASMMIWIRDRISWIEFHSDSFNVSRIREMVHQRPFDGFPVPKADGAIPPGGGICDTLAVTAVDQRLWFLTHSWLFVGLDWNADYYSNDKKKKPTHGAAEHEVASTSDNIPDRGVNTQGPTDQTSYKGDDKLATASEKPVWKEVGGGARLAWRDIMWPDGL</sequence>
<dbReference type="EMBL" id="SWKU01000031">
    <property type="protein sequence ID" value="KAF2995715.1"/>
    <property type="molecule type" value="Genomic_DNA"/>
</dbReference>
<keyword evidence="4" id="KW-1185">Reference proteome</keyword>
<feature type="compositionally biased region" description="Low complexity" evidence="1">
    <location>
        <begin position="415"/>
        <end position="430"/>
    </location>
</feature>
<dbReference type="AlphaFoldDB" id="A0A9P4W2Z5"/>
<keyword evidence="2" id="KW-1133">Transmembrane helix</keyword>
<evidence type="ECO:0000256" key="1">
    <source>
        <dbReference type="SAM" id="MobiDB-lite"/>
    </source>
</evidence>
<feature type="compositionally biased region" description="Polar residues" evidence="1">
    <location>
        <begin position="582"/>
        <end position="604"/>
    </location>
</feature>
<protein>
    <submittedName>
        <fullName evidence="3">Uncharacterized protein</fullName>
    </submittedName>
</protein>
<organism evidence="3 4">
    <name type="scientific">Curvularia kusanoi</name>
    <name type="common">Cochliobolus kusanoi</name>
    <dbReference type="NCBI Taxonomy" id="90978"/>
    <lineage>
        <taxon>Eukaryota</taxon>
        <taxon>Fungi</taxon>
        <taxon>Dikarya</taxon>
        <taxon>Ascomycota</taxon>
        <taxon>Pezizomycotina</taxon>
        <taxon>Dothideomycetes</taxon>
        <taxon>Pleosporomycetidae</taxon>
        <taxon>Pleosporales</taxon>
        <taxon>Pleosporineae</taxon>
        <taxon>Pleosporaceae</taxon>
        <taxon>Curvularia</taxon>
    </lineage>
</organism>
<feature type="region of interest" description="Disordered" evidence="1">
    <location>
        <begin position="381"/>
        <end position="453"/>
    </location>
</feature>
<keyword evidence="2" id="KW-0472">Membrane</keyword>
<feature type="transmembrane region" description="Helical" evidence="2">
    <location>
        <begin position="71"/>
        <end position="90"/>
    </location>
</feature>
<feature type="transmembrane region" description="Helical" evidence="2">
    <location>
        <begin position="133"/>
        <end position="151"/>
    </location>
</feature>
<evidence type="ECO:0000313" key="3">
    <source>
        <dbReference type="EMBL" id="KAF2995715.1"/>
    </source>
</evidence>
<name>A0A9P4W2Z5_CURKU</name>
<dbReference type="PANTHER" id="PTHR42083:SF1">
    <property type="entry name" value="MARVEL DOMAIN-CONTAINING PROTEIN"/>
    <property type="match status" value="1"/>
</dbReference>
<feature type="compositionally biased region" description="Polar residues" evidence="1">
    <location>
        <begin position="431"/>
        <end position="441"/>
    </location>
</feature>
<evidence type="ECO:0000256" key="2">
    <source>
        <dbReference type="SAM" id="Phobius"/>
    </source>
</evidence>
<feature type="transmembrane region" description="Helical" evidence="2">
    <location>
        <begin position="102"/>
        <end position="121"/>
    </location>
</feature>
<accession>A0A9P4W2Z5</accession>
<proteinExistence type="predicted"/>
<feature type="region of interest" description="Disordered" evidence="1">
    <location>
        <begin position="574"/>
        <end position="616"/>
    </location>
</feature>
<feature type="compositionally biased region" description="Low complexity" evidence="1">
    <location>
        <begin position="442"/>
        <end position="451"/>
    </location>
</feature>
<feature type="compositionally biased region" description="Low complexity" evidence="1">
    <location>
        <begin position="385"/>
        <end position="401"/>
    </location>
</feature>
<evidence type="ECO:0000313" key="4">
    <source>
        <dbReference type="Proteomes" id="UP000801428"/>
    </source>
</evidence>